<gene>
    <name evidence="2" type="ORF">MNBD_ALPHA01-1445</name>
</gene>
<evidence type="ECO:0000259" key="1">
    <source>
        <dbReference type="SMART" id="SM00982"/>
    </source>
</evidence>
<feature type="domain" description="Transcription-repair-coupling factor C-terminal" evidence="1">
    <location>
        <begin position="51"/>
        <end position="151"/>
    </location>
</feature>
<dbReference type="SUPFAM" id="SSF143517">
    <property type="entry name" value="TRCF domain-like"/>
    <property type="match status" value="1"/>
</dbReference>
<reference evidence="2" key="1">
    <citation type="submission" date="2018-06" db="EMBL/GenBank/DDBJ databases">
        <authorList>
            <person name="Zhirakovskaya E."/>
        </authorList>
    </citation>
    <scope>NUCLEOTIDE SEQUENCE</scope>
</reference>
<feature type="non-terminal residue" evidence="2">
    <location>
        <position position="1"/>
    </location>
</feature>
<accession>A0A3B0T378</accession>
<organism evidence="2">
    <name type="scientific">hydrothermal vent metagenome</name>
    <dbReference type="NCBI Taxonomy" id="652676"/>
    <lineage>
        <taxon>unclassified sequences</taxon>
        <taxon>metagenomes</taxon>
        <taxon>ecological metagenomes</taxon>
    </lineage>
</organism>
<dbReference type="SMART" id="SM00982">
    <property type="entry name" value="TRCF"/>
    <property type="match status" value="1"/>
</dbReference>
<name>A0A3B0T378_9ZZZZ</name>
<dbReference type="InterPro" id="IPR005118">
    <property type="entry name" value="TRCF_C"/>
</dbReference>
<protein>
    <submittedName>
        <fullName evidence="2">Transcription-repair coupling factor</fullName>
    </submittedName>
</protein>
<dbReference type="Gene3D" id="3.40.50.300">
    <property type="entry name" value="P-loop containing nucleotide triphosphate hydrolases"/>
    <property type="match status" value="1"/>
</dbReference>
<dbReference type="InterPro" id="IPR027417">
    <property type="entry name" value="P-loop_NTPase"/>
</dbReference>
<dbReference type="AlphaFoldDB" id="A0A3B0T378"/>
<dbReference type="EMBL" id="UOEJ01000145">
    <property type="protein sequence ID" value="VAW01386.1"/>
    <property type="molecule type" value="Genomic_DNA"/>
</dbReference>
<evidence type="ECO:0000313" key="2">
    <source>
        <dbReference type="EMBL" id="VAW01386.1"/>
    </source>
</evidence>
<dbReference type="Gene3D" id="3.90.1150.50">
    <property type="entry name" value="Transcription-repair-coupling factor, D7 domain"/>
    <property type="match status" value="1"/>
</dbReference>
<proteinExistence type="predicted"/>
<dbReference type="GO" id="GO:0006281">
    <property type="term" value="P:DNA repair"/>
    <property type="evidence" value="ECO:0007669"/>
    <property type="project" value="InterPro"/>
</dbReference>
<dbReference type="InterPro" id="IPR037235">
    <property type="entry name" value="TRCF-like_C_D7"/>
</dbReference>
<sequence length="195" mass="21527">GAGNLLGEEQSGHIREVGMELYQHMLEEAVAEAKAGITDDETSGIWSPQINVGAAVLIPETYVPDLNLRMSLYRRLADLKGRQEINGFGAELIDRFGDLPEEVEHLLKIILIKHFCRLAGIEKIDTGPKGAIVSFRGSKFANPAGLVEFISAQSTITRLRSDHRLVYVRKWTKIENRLQGSLNLAHALAKAAEVN</sequence>
<dbReference type="Pfam" id="PF03461">
    <property type="entry name" value="TRCF"/>
    <property type="match status" value="1"/>
</dbReference>